<evidence type="ECO:0000259" key="2">
    <source>
        <dbReference type="PROSITE" id="PS50057"/>
    </source>
</evidence>
<feature type="region of interest" description="Disordered" evidence="1">
    <location>
        <begin position="850"/>
        <end position="873"/>
    </location>
</feature>
<reference evidence="3 4" key="1">
    <citation type="submission" date="2021-02" db="EMBL/GenBank/DDBJ databases">
        <title>Variation within the Batrachochytrium salamandrivorans European outbreak.</title>
        <authorList>
            <person name="Kelly M."/>
            <person name="Pasmans F."/>
            <person name="Shea T.P."/>
            <person name="Munoz J.F."/>
            <person name="Carranza S."/>
            <person name="Cuomo C.A."/>
            <person name="Martel A."/>
        </authorList>
    </citation>
    <scope>NUCLEOTIDE SEQUENCE [LARGE SCALE GENOMIC DNA]</scope>
    <source>
        <strain evidence="3 4">AMFP18/2</strain>
    </source>
</reference>
<dbReference type="Gene3D" id="2.30.29.30">
    <property type="entry name" value="Pleckstrin-homology domain (PH domain)/Phosphotyrosine-binding domain (PTB)"/>
    <property type="match status" value="1"/>
</dbReference>
<feature type="compositionally biased region" description="Basic and acidic residues" evidence="1">
    <location>
        <begin position="737"/>
        <end position="752"/>
    </location>
</feature>
<dbReference type="CDD" id="cd14473">
    <property type="entry name" value="FERM_B-lobe"/>
    <property type="match status" value="1"/>
</dbReference>
<dbReference type="InterPro" id="IPR019749">
    <property type="entry name" value="Band_41_domain"/>
</dbReference>
<evidence type="ECO:0000256" key="1">
    <source>
        <dbReference type="SAM" id="MobiDB-lite"/>
    </source>
</evidence>
<feature type="compositionally biased region" description="Polar residues" evidence="1">
    <location>
        <begin position="940"/>
        <end position="952"/>
    </location>
</feature>
<evidence type="ECO:0000313" key="4">
    <source>
        <dbReference type="Proteomes" id="UP001648503"/>
    </source>
</evidence>
<keyword evidence="4" id="KW-1185">Reference proteome</keyword>
<feature type="compositionally biased region" description="Polar residues" evidence="1">
    <location>
        <begin position="850"/>
        <end position="859"/>
    </location>
</feature>
<protein>
    <recommendedName>
        <fullName evidence="2">FERM domain-containing protein</fullName>
    </recommendedName>
</protein>
<dbReference type="InterPro" id="IPR000299">
    <property type="entry name" value="FERM_domain"/>
</dbReference>
<feature type="compositionally biased region" description="Polar residues" evidence="1">
    <location>
        <begin position="701"/>
        <end position="712"/>
    </location>
</feature>
<dbReference type="InterPro" id="IPR014352">
    <property type="entry name" value="FERM/acyl-CoA-bd_prot_sf"/>
</dbReference>
<feature type="region of interest" description="Disordered" evidence="1">
    <location>
        <begin position="590"/>
        <end position="624"/>
    </location>
</feature>
<feature type="compositionally biased region" description="Polar residues" evidence="1">
    <location>
        <begin position="892"/>
        <end position="931"/>
    </location>
</feature>
<dbReference type="InterPro" id="IPR011993">
    <property type="entry name" value="PH-like_dom_sf"/>
</dbReference>
<feature type="domain" description="FERM" evidence="2">
    <location>
        <begin position="80"/>
        <end position="420"/>
    </location>
</feature>
<dbReference type="Pfam" id="PF24522">
    <property type="entry name" value="KRIT1_FRMD8_FERM_C"/>
    <property type="match status" value="1"/>
</dbReference>
<dbReference type="InterPro" id="IPR051594">
    <property type="entry name" value="KRIT1/FRMD8"/>
</dbReference>
<dbReference type="InterPro" id="IPR019748">
    <property type="entry name" value="FERM_central"/>
</dbReference>
<feature type="compositionally biased region" description="Polar residues" evidence="1">
    <location>
        <begin position="590"/>
        <end position="612"/>
    </location>
</feature>
<name>A0ABQ8F318_9FUNG</name>
<gene>
    <name evidence="3" type="ORF">BASA50_008826</name>
</gene>
<organism evidence="3 4">
    <name type="scientific">Batrachochytrium salamandrivorans</name>
    <dbReference type="NCBI Taxonomy" id="1357716"/>
    <lineage>
        <taxon>Eukaryota</taxon>
        <taxon>Fungi</taxon>
        <taxon>Fungi incertae sedis</taxon>
        <taxon>Chytridiomycota</taxon>
        <taxon>Chytridiomycota incertae sedis</taxon>
        <taxon>Chytridiomycetes</taxon>
        <taxon>Rhizophydiales</taxon>
        <taxon>Rhizophydiales incertae sedis</taxon>
        <taxon>Batrachochytrium</taxon>
    </lineage>
</organism>
<dbReference type="Gene3D" id="3.10.20.90">
    <property type="entry name" value="Phosphatidylinositol 3-kinase Catalytic Subunit, Chain A, domain 1"/>
    <property type="match status" value="1"/>
</dbReference>
<dbReference type="Proteomes" id="UP001648503">
    <property type="component" value="Unassembled WGS sequence"/>
</dbReference>
<dbReference type="InterPro" id="IPR057096">
    <property type="entry name" value="KRIT1_FRMD8_FERM_C"/>
</dbReference>
<dbReference type="PANTHER" id="PTHR13283">
    <property type="entry name" value="KREV INTERACTION TRAPPED 1-RELATED"/>
    <property type="match status" value="1"/>
</dbReference>
<feature type="region of interest" description="Disordered" evidence="1">
    <location>
        <begin position="1"/>
        <end position="64"/>
    </location>
</feature>
<dbReference type="SMART" id="SM00295">
    <property type="entry name" value="B41"/>
    <property type="match status" value="1"/>
</dbReference>
<accession>A0ABQ8F318</accession>
<feature type="region of interest" description="Disordered" evidence="1">
    <location>
        <begin position="737"/>
        <end position="778"/>
    </location>
</feature>
<sequence>MVDDRAFESPTSRAAKKQTRSNELLDTVTSPNQQRNQQQGQGLDRFKSAADTPVSQTMKTQEWRPPLQRHLNPQKEVQFITIRVRVLNGDAEHDFQARFEPGVVTAGDVANAIAEKEGLNFHESCLFSLWVVSKDLELQFRPKQDIFALLLFWNRWMMKYTHFPEADDPSHPINRHWFIYRREASVSLVEESSQKSDIVARLLYGEARRNVLTRRWTCTQADAVTLAAIQLQITHGDYIREKFPPGCLLNDGRLEHLLPMDMLIKMRPNQWESSILNSYSQWQGLSSSEARNAFLETVRSWPCYGCSFFPACMELPPSGFFEYRTQNYFIGLNYSGIVIVDFDQNRYVHILPWDDIYWEFSRDSFSIFLHKDAKAKDITLISPQSPIINNVALRLQSKWRHGSRTVNLIDKYMPQKINTDIKRDTNERLRQSPYNPSFAGINSPITPNANSPHVYTATNNIHAQTLLQGNYTQQQEPQNQYSDDDDALQNYFKQQTAAQKLREGLLSENVPIQKTSQKYDTDNMLTLADINSGGIQKKRSKIPATSQPMKGARSVEPLATGDNTVEYQKQSMKLNSSYSKDHPIQVDTSVNRQHTQQGHVKGTPDSSTSLKGSQKLMGSAGTISGQRKSLAGSLDMLASATARKFKSIIGKDTRLQDAINRSPTHFQVTLQDTGNGNITDTVLPEGFSVDSLKIRPITTSSGECISHPQTNDAPRPNIAPISPHVVVPVASKASASKIDKADHYSIERDNSLSRRRSLRTPSQSTSTRRSMATDQHTVPGIPESHVYVATSQATRKLSMHQAMKTAVDYNNQSSRTIAAEKYRTAAETSLLAEINDLEVIAAGQSREIQVNESTNQNRPLGSKGRPHSEIPAPTITIDPLEELNHLDSYVNNMRSSLQPSPRSNSAKPRTSSLFAGNTQPLSPLSGPQSVRNHLEVKQAVDSNEYTAASDMSGSHVRGIARRPTNGSRGMADAPLVQIHPKRG</sequence>
<dbReference type="PROSITE" id="PS50057">
    <property type="entry name" value="FERM_3"/>
    <property type="match status" value="1"/>
</dbReference>
<dbReference type="Pfam" id="PF00373">
    <property type="entry name" value="FERM_M"/>
    <property type="match status" value="1"/>
</dbReference>
<feature type="compositionally biased region" description="Low complexity" evidence="1">
    <location>
        <begin position="32"/>
        <end position="42"/>
    </location>
</feature>
<dbReference type="SUPFAM" id="SSF47031">
    <property type="entry name" value="Second domain of FERM"/>
    <property type="match status" value="1"/>
</dbReference>
<dbReference type="Gene3D" id="1.20.80.10">
    <property type="match status" value="1"/>
</dbReference>
<feature type="region of interest" description="Disordered" evidence="1">
    <location>
        <begin position="892"/>
        <end position="983"/>
    </location>
</feature>
<dbReference type="EMBL" id="JAFCIX010000414">
    <property type="protein sequence ID" value="KAH6591249.1"/>
    <property type="molecule type" value="Genomic_DNA"/>
</dbReference>
<comment type="caution">
    <text evidence="3">The sequence shown here is derived from an EMBL/GenBank/DDBJ whole genome shotgun (WGS) entry which is preliminary data.</text>
</comment>
<feature type="compositionally biased region" description="Low complexity" evidence="1">
    <location>
        <begin position="759"/>
        <end position="770"/>
    </location>
</feature>
<feature type="region of interest" description="Disordered" evidence="1">
    <location>
        <begin position="701"/>
        <end position="721"/>
    </location>
</feature>
<feature type="compositionally biased region" description="Polar residues" evidence="1">
    <location>
        <begin position="21"/>
        <end position="31"/>
    </location>
</feature>
<proteinExistence type="predicted"/>
<evidence type="ECO:0000313" key="3">
    <source>
        <dbReference type="EMBL" id="KAH6591249.1"/>
    </source>
</evidence>
<dbReference type="PANTHER" id="PTHR13283:SF10">
    <property type="entry name" value="FERM DOMAIN-CONTAINING PROTEIN 8"/>
    <property type="match status" value="1"/>
</dbReference>
<dbReference type="InterPro" id="IPR035963">
    <property type="entry name" value="FERM_2"/>
</dbReference>